<dbReference type="GO" id="GO:0005576">
    <property type="term" value="C:extracellular region"/>
    <property type="evidence" value="ECO:0007669"/>
    <property type="project" value="UniProtKB-SubCell"/>
</dbReference>
<dbReference type="Pfam" id="PF07602">
    <property type="entry name" value="DUF1565"/>
    <property type="match status" value="1"/>
</dbReference>
<reference evidence="7" key="1">
    <citation type="journal article" date="2020" name="bioRxiv">
        <title>A rank-normalized archaeal taxonomy based on genome phylogeny resolves widespread incomplete and uneven classifications.</title>
        <authorList>
            <person name="Rinke C."/>
            <person name="Chuvochina M."/>
            <person name="Mussig A.J."/>
            <person name="Chaumeil P.-A."/>
            <person name="Waite D.W."/>
            <person name="Whitman W.B."/>
            <person name="Parks D.H."/>
            <person name="Hugenholtz P."/>
        </authorList>
    </citation>
    <scope>NUCLEOTIDE SEQUENCE [LARGE SCALE GENOMIC DNA]</scope>
</reference>
<dbReference type="Proteomes" id="UP000565078">
    <property type="component" value="Unassembled WGS sequence"/>
</dbReference>
<evidence type="ECO:0000313" key="6">
    <source>
        <dbReference type="EMBL" id="HIH10050.1"/>
    </source>
</evidence>
<dbReference type="InterPro" id="IPR011459">
    <property type="entry name" value="DUF1565"/>
</dbReference>
<evidence type="ECO:0000256" key="1">
    <source>
        <dbReference type="ARBA" id="ARBA00004613"/>
    </source>
</evidence>
<gene>
    <name evidence="6" type="ORF">HA254_05285</name>
</gene>
<evidence type="ECO:0000259" key="4">
    <source>
        <dbReference type="Pfam" id="PF07602"/>
    </source>
</evidence>
<dbReference type="InterPro" id="IPR011050">
    <property type="entry name" value="Pectin_lyase_fold/virulence"/>
</dbReference>
<proteinExistence type="predicted"/>
<dbReference type="InterPro" id="IPR012334">
    <property type="entry name" value="Pectin_lyas_fold"/>
</dbReference>
<dbReference type="InterPro" id="IPR006626">
    <property type="entry name" value="PbH1"/>
</dbReference>
<dbReference type="Gene3D" id="2.160.20.10">
    <property type="entry name" value="Single-stranded right-handed beta-helix, Pectin lyase-like"/>
    <property type="match status" value="1"/>
</dbReference>
<evidence type="ECO:0000313" key="7">
    <source>
        <dbReference type="Proteomes" id="UP000565078"/>
    </source>
</evidence>
<feature type="domain" description="Right handed beta helix" evidence="5">
    <location>
        <begin position="253"/>
        <end position="390"/>
    </location>
</feature>
<keyword evidence="3" id="KW-0732">Signal</keyword>
<organism evidence="6 7">
    <name type="scientific">Candidatus Iainarchaeum sp</name>
    <dbReference type="NCBI Taxonomy" id="3101447"/>
    <lineage>
        <taxon>Archaea</taxon>
        <taxon>Candidatus Iainarchaeota</taxon>
        <taxon>Candidatus Iainarchaeia</taxon>
        <taxon>Candidatus Iainarchaeales</taxon>
        <taxon>Candidatus Iainarchaeaceae</taxon>
        <taxon>Candidatus Iainarchaeum</taxon>
    </lineage>
</organism>
<comment type="subcellular location">
    <subcellularLocation>
        <location evidence="1">Secreted</location>
    </subcellularLocation>
</comment>
<dbReference type="SUPFAM" id="SSF51126">
    <property type="entry name" value="Pectin lyase-like"/>
    <property type="match status" value="1"/>
</dbReference>
<dbReference type="EMBL" id="DUGC01000081">
    <property type="protein sequence ID" value="HIH10050.1"/>
    <property type="molecule type" value="Genomic_DNA"/>
</dbReference>
<keyword evidence="2" id="KW-0964">Secreted</keyword>
<dbReference type="GO" id="GO:0016837">
    <property type="term" value="F:carbon-oxygen lyase activity, acting on polysaccharides"/>
    <property type="evidence" value="ECO:0007669"/>
    <property type="project" value="TreeGrafter"/>
</dbReference>
<dbReference type="InterPro" id="IPR039448">
    <property type="entry name" value="Beta_helix"/>
</dbReference>
<evidence type="ECO:0000259" key="5">
    <source>
        <dbReference type="Pfam" id="PF13229"/>
    </source>
</evidence>
<evidence type="ECO:0000256" key="2">
    <source>
        <dbReference type="ARBA" id="ARBA00022525"/>
    </source>
</evidence>
<dbReference type="PANTHER" id="PTHR40088:SF2">
    <property type="entry name" value="SECRETED SUGAR HYDROLASE"/>
    <property type="match status" value="1"/>
</dbReference>
<dbReference type="SMART" id="SM00710">
    <property type="entry name" value="PbH1"/>
    <property type="match status" value="6"/>
</dbReference>
<dbReference type="NCBIfam" id="NF041518">
    <property type="entry name" value="choice_anch_Q"/>
    <property type="match status" value="1"/>
</dbReference>
<sequence>MKICGRGVLIAAVFLLATSAGAATYYVDIKNPLAADTNPGTENEPFRTIQKAANTATAGDEVIVFPGDYNEAVIIASSGAPGNPIIFRGLNKPDVSFPDGSNADLSNPSQTSKIRGVNISANYIAVENFEFTKISPQQIGAIYLQDANYAAISSNYFHELNTIRNCPRGPTTCWGAVRGSGNNVNVKNNVIWRVEGIGITVSGSNWLVENNDVSHGNTFAWDYAKSALASDLNGALWDTNYWVSGDTDALRFFGTGHIIRGNYFHDFNLAETGWKERKTQKYPNPAPHMDCFQTFSNGGPPIRGASNILIENNTCHNIGTQMAMISDIRGDLVHHITFRNNIFWKSGAYALNIGQTEYLTVENNLFAESYYGAIALGGNSRNATIINNIIYYDYRIDNIARNDPVFGDIGSMDGLVLNNNLHYPSTKRTLPSYDLNGLFGTDPLFVNPSHGDFHIRDNSPAIDRGADLSAKYAYDKDGTARPQGAGWDIGPFEFHQKTPARLPEGDSDLDGIPDTADRCPKTASIAWGHVNIFGCAIPIADKFDIRPDFNTIDINGMPDLELGVFGLGKINYANKNILLVKTTNGEDERINIDADMDILQNKIVLNQNTLPQLNQAAAITLYNINFTRPKILKNGAECTACQISGYDRNTKTITFHVPGFS</sequence>
<dbReference type="PANTHER" id="PTHR40088">
    <property type="entry name" value="PECTATE LYASE (EUROFUNG)"/>
    <property type="match status" value="1"/>
</dbReference>
<dbReference type="InterPro" id="IPR052052">
    <property type="entry name" value="Polysaccharide_Lyase_9"/>
</dbReference>
<evidence type="ECO:0000256" key="3">
    <source>
        <dbReference type="ARBA" id="ARBA00022729"/>
    </source>
</evidence>
<name>A0A7J4IYX7_9ARCH</name>
<dbReference type="InterPro" id="IPR059226">
    <property type="entry name" value="Choice_anch_Q_dom"/>
</dbReference>
<dbReference type="AlphaFoldDB" id="A0A7J4IYX7"/>
<protein>
    <submittedName>
        <fullName evidence="6">DUF1565 domain-containing protein</fullName>
    </submittedName>
</protein>
<feature type="domain" description="DUF1565" evidence="4">
    <location>
        <begin position="35"/>
        <end position="72"/>
    </location>
</feature>
<comment type="caution">
    <text evidence="6">The sequence shown here is derived from an EMBL/GenBank/DDBJ whole genome shotgun (WGS) entry which is preliminary data.</text>
</comment>
<dbReference type="Pfam" id="PF13229">
    <property type="entry name" value="Beta_helix"/>
    <property type="match status" value="1"/>
</dbReference>
<accession>A0A7J4IYX7</accession>